<dbReference type="AlphaFoldDB" id="X1K8Y5"/>
<evidence type="ECO:0000313" key="1">
    <source>
        <dbReference type="EMBL" id="GAI03452.1"/>
    </source>
</evidence>
<name>X1K8Y5_9ZZZZ</name>
<gene>
    <name evidence="1" type="ORF">S06H3_19060</name>
</gene>
<comment type="caution">
    <text evidence="1">The sequence shown here is derived from an EMBL/GenBank/DDBJ whole genome shotgun (WGS) entry which is preliminary data.</text>
</comment>
<protein>
    <submittedName>
        <fullName evidence="1">Uncharacterized protein</fullName>
    </submittedName>
</protein>
<sequence>QQFWFRHLYGPQDTIQFGTHYDAFDVEKLKWMFSIVGFNKYRYEIIKRWPSIRFIGIKDHQIKSDTDAERDIIDYMANYEAKDETGKIFGTWMDAMGLKAEKPQTPTFKTHEMYKNPFIGKN</sequence>
<proteinExistence type="predicted"/>
<accession>X1K8Y5</accession>
<organism evidence="1">
    <name type="scientific">marine sediment metagenome</name>
    <dbReference type="NCBI Taxonomy" id="412755"/>
    <lineage>
        <taxon>unclassified sequences</taxon>
        <taxon>metagenomes</taxon>
        <taxon>ecological metagenomes</taxon>
    </lineage>
</organism>
<dbReference type="EMBL" id="BARV01009714">
    <property type="protein sequence ID" value="GAI03452.1"/>
    <property type="molecule type" value="Genomic_DNA"/>
</dbReference>
<reference evidence="1" key="1">
    <citation type="journal article" date="2014" name="Front. Microbiol.">
        <title>High frequency of phylogenetically diverse reductive dehalogenase-homologous genes in deep subseafloor sedimentary metagenomes.</title>
        <authorList>
            <person name="Kawai M."/>
            <person name="Futagami T."/>
            <person name="Toyoda A."/>
            <person name="Takaki Y."/>
            <person name="Nishi S."/>
            <person name="Hori S."/>
            <person name="Arai W."/>
            <person name="Tsubouchi T."/>
            <person name="Morono Y."/>
            <person name="Uchiyama I."/>
            <person name="Ito T."/>
            <person name="Fujiyama A."/>
            <person name="Inagaki F."/>
            <person name="Takami H."/>
        </authorList>
    </citation>
    <scope>NUCLEOTIDE SEQUENCE</scope>
    <source>
        <strain evidence="1">Expedition CK06-06</strain>
    </source>
</reference>
<feature type="non-terminal residue" evidence="1">
    <location>
        <position position="1"/>
    </location>
</feature>